<evidence type="ECO:0000256" key="3">
    <source>
        <dbReference type="ARBA" id="ARBA00022729"/>
    </source>
</evidence>
<dbReference type="Proteomes" id="UP000255125">
    <property type="component" value="Unassembled WGS sequence"/>
</dbReference>
<evidence type="ECO:0000313" key="5">
    <source>
        <dbReference type="EMBL" id="SUD30904.1"/>
    </source>
</evidence>
<gene>
    <name evidence="5" type="ORF">NCTC10392_02830</name>
</gene>
<dbReference type="InterPro" id="IPR019207">
    <property type="entry name" value="DUF2092"/>
</dbReference>
<dbReference type="OrthoDB" id="116979at2"/>
<keyword evidence="3" id="KW-0732">Signal</keyword>
<protein>
    <submittedName>
        <fullName evidence="5">Predicted periplasmic protein (DUF2092)</fullName>
    </submittedName>
</protein>
<dbReference type="RefSeq" id="WP_038441116.1">
    <property type="nucleotide sequence ID" value="NZ_CP008896.1"/>
</dbReference>
<dbReference type="KEGG" id="pfn:HZ99_02545"/>
<comment type="subunit">
    <text evidence="1">Monomer.</text>
</comment>
<dbReference type="EMBL" id="UGUS01000002">
    <property type="protein sequence ID" value="SUD30904.1"/>
    <property type="molecule type" value="Genomic_DNA"/>
</dbReference>
<organism evidence="5 6">
    <name type="scientific">Pseudomonas fluorescens</name>
    <dbReference type="NCBI Taxonomy" id="294"/>
    <lineage>
        <taxon>Bacteria</taxon>
        <taxon>Pseudomonadati</taxon>
        <taxon>Pseudomonadota</taxon>
        <taxon>Gammaproteobacteria</taxon>
        <taxon>Pseudomonadales</taxon>
        <taxon>Pseudomonadaceae</taxon>
        <taxon>Pseudomonas</taxon>
    </lineage>
</organism>
<evidence type="ECO:0000256" key="1">
    <source>
        <dbReference type="ARBA" id="ARBA00011245"/>
    </source>
</evidence>
<sequence length="246" mass="27792">MLGFYRIRGLLLGLLIVSGGAVGGELEPRAVTALEQMGSYLRGLQQLRLDTDSRTDQVLENGQVIEFQHQTHLQARRPDKLRVQVERNGQRRSLFYNGQRFTLYDSRSGYFTEQAAPTDIASLLAQLNERYGIELPLADLFRWDASTAKAAGLSDALWIDSQTLDGQVCDHYAFRQPEIDWQLWIRQGSQPLPCRLVISRRDSAERPRHSVDYRWQLDAPSVDRDFEFTPPAGARAIPLAPAGALP</sequence>
<accession>A0A379IDM5</accession>
<proteinExistence type="predicted"/>
<name>A0A379IDM5_PSEFL</name>
<keyword evidence="4" id="KW-0653">Protein transport</keyword>
<keyword evidence="2" id="KW-0813">Transport</keyword>
<dbReference type="InterPro" id="IPR029046">
    <property type="entry name" value="LolA/LolB/LppX"/>
</dbReference>
<dbReference type="AlphaFoldDB" id="A0A379IDM5"/>
<evidence type="ECO:0000256" key="4">
    <source>
        <dbReference type="ARBA" id="ARBA00022927"/>
    </source>
</evidence>
<evidence type="ECO:0000256" key="2">
    <source>
        <dbReference type="ARBA" id="ARBA00022448"/>
    </source>
</evidence>
<dbReference type="GO" id="GO:0015031">
    <property type="term" value="P:protein transport"/>
    <property type="evidence" value="ECO:0007669"/>
    <property type="project" value="UniProtKB-KW"/>
</dbReference>
<dbReference type="Pfam" id="PF09865">
    <property type="entry name" value="DUF2092"/>
    <property type="match status" value="1"/>
</dbReference>
<dbReference type="SUPFAM" id="SSF89392">
    <property type="entry name" value="Prokaryotic lipoproteins and lipoprotein localization factors"/>
    <property type="match status" value="1"/>
</dbReference>
<evidence type="ECO:0000313" key="6">
    <source>
        <dbReference type="Proteomes" id="UP000255125"/>
    </source>
</evidence>
<dbReference type="Gene3D" id="2.50.20.10">
    <property type="entry name" value="Lipoprotein localisation LolA/LolB/LppX"/>
    <property type="match status" value="1"/>
</dbReference>
<reference evidence="5 6" key="1">
    <citation type="submission" date="2018-06" db="EMBL/GenBank/DDBJ databases">
        <authorList>
            <consortium name="Pathogen Informatics"/>
            <person name="Doyle S."/>
        </authorList>
    </citation>
    <scope>NUCLEOTIDE SEQUENCE [LARGE SCALE GENOMIC DNA]</scope>
    <source>
        <strain evidence="5 6">NCTC10392</strain>
    </source>
</reference>